<dbReference type="Proteomes" id="UP001472677">
    <property type="component" value="Unassembled WGS sequence"/>
</dbReference>
<keyword evidence="1" id="KW-0732">Signal</keyword>
<sequence length="172" mass="18345">MSCSLQFLVELVLILCIWLRICYGDNVINRESSGTVKDHAKGGPNEETKTSVKKKALYDLSSFQGLGVRKHGVGAICNDIALHHQSNEMGSKHVKGMLLYGPAGTDKNSHGSSNWKGTKGDLSLELSPELELSSEVSSWIGVGEGGGVMFCGRSTTCDGVTSCSSTKYGKKS</sequence>
<comment type="caution">
    <text evidence="2">The sequence shown here is derived from an EMBL/GenBank/DDBJ whole genome shotgun (WGS) entry which is preliminary data.</text>
</comment>
<proteinExistence type="predicted"/>
<organism evidence="2 3">
    <name type="scientific">Hibiscus sabdariffa</name>
    <name type="common">roselle</name>
    <dbReference type="NCBI Taxonomy" id="183260"/>
    <lineage>
        <taxon>Eukaryota</taxon>
        <taxon>Viridiplantae</taxon>
        <taxon>Streptophyta</taxon>
        <taxon>Embryophyta</taxon>
        <taxon>Tracheophyta</taxon>
        <taxon>Spermatophyta</taxon>
        <taxon>Magnoliopsida</taxon>
        <taxon>eudicotyledons</taxon>
        <taxon>Gunneridae</taxon>
        <taxon>Pentapetalae</taxon>
        <taxon>rosids</taxon>
        <taxon>malvids</taxon>
        <taxon>Malvales</taxon>
        <taxon>Malvaceae</taxon>
        <taxon>Malvoideae</taxon>
        <taxon>Hibiscus</taxon>
    </lineage>
</organism>
<accession>A0ABR2FCH7</accession>
<reference evidence="2 3" key="1">
    <citation type="journal article" date="2024" name="G3 (Bethesda)">
        <title>Genome assembly of Hibiscus sabdariffa L. provides insights into metabolisms of medicinal natural products.</title>
        <authorList>
            <person name="Kim T."/>
        </authorList>
    </citation>
    <scope>NUCLEOTIDE SEQUENCE [LARGE SCALE GENOMIC DNA]</scope>
    <source>
        <strain evidence="2">TK-2024</strain>
        <tissue evidence="2">Old leaves</tissue>
    </source>
</reference>
<feature type="signal peptide" evidence="1">
    <location>
        <begin position="1"/>
        <end position="24"/>
    </location>
</feature>
<protein>
    <submittedName>
        <fullName evidence="2">Uncharacterized protein</fullName>
    </submittedName>
</protein>
<feature type="chain" id="PRO_5045207555" evidence="1">
    <location>
        <begin position="25"/>
        <end position="172"/>
    </location>
</feature>
<name>A0ABR2FCH7_9ROSI</name>
<dbReference type="EMBL" id="JBBPBM010000007">
    <property type="protein sequence ID" value="KAK8576023.1"/>
    <property type="molecule type" value="Genomic_DNA"/>
</dbReference>
<evidence type="ECO:0000256" key="1">
    <source>
        <dbReference type="SAM" id="SignalP"/>
    </source>
</evidence>
<evidence type="ECO:0000313" key="3">
    <source>
        <dbReference type="Proteomes" id="UP001472677"/>
    </source>
</evidence>
<evidence type="ECO:0000313" key="2">
    <source>
        <dbReference type="EMBL" id="KAK8576023.1"/>
    </source>
</evidence>
<gene>
    <name evidence="2" type="ORF">V6N12_063671</name>
</gene>
<keyword evidence="3" id="KW-1185">Reference proteome</keyword>